<keyword evidence="6 8" id="KW-0472">Membrane</keyword>
<evidence type="ECO:0000313" key="14">
    <source>
        <dbReference type="Proteomes" id="UP001304671"/>
    </source>
</evidence>
<feature type="domain" description="TonB-dependent receptor-like beta-barrel" evidence="11">
    <location>
        <begin position="369"/>
        <end position="832"/>
    </location>
</feature>
<dbReference type="Pfam" id="PF13715">
    <property type="entry name" value="CarbopepD_reg_2"/>
    <property type="match status" value="1"/>
</dbReference>
<dbReference type="Gene3D" id="2.40.170.20">
    <property type="entry name" value="TonB-dependent receptor, beta-barrel domain"/>
    <property type="match status" value="1"/>
</dbReference>
<dbReference type="Gene3D" id="2.60.40.1120">
    <property type="entry name" value="Carboxypeptidase-like, regulatory domain"/>
    <property type="match status" value="1"/>
</dbReference>
<keyword evidence="3 8" id="KW-1134">Transmembrane beta strand</keyword>
<comment type="caution">
    <text evidence="13">The sequence shown here is derived from an EMBL/GenBank/DDBJ whole genome shotgun (WGS) entry which is preliminary data.</text>
</comment>
<dbReference type="InterPro" id="IPR039426">
    <property type="entry name" value="TonB-dep_rcpt-like"/>
</dbReference>
<evidence type="ECO:0000256" key="3">
    <source>
        <dbReference type="ARBA" id="ARBA00022452"/>
    </source>
</evidence>
<dbReference type="Pfam" id="PF00593">
    <property type="entry name" value="TonB_dep_Rec_b-barrel"/>
    <property type="match status" value="1"/>
</dbReference>
<keyword evidence="7 8" id="KW-0998">Cell outer membrane</keyword>
<evidence type="ECO:0000313" key="13">
    <source>
        <dbReference type="EMBL" id="MEA5260682.1"/>
    </source>
</evidence>
<dbReference type="InterPro" id="IPR012910">
    <property type="entry name" value="Plug_dom"/>
</dbReference>
<protein>
    <submittedName>
        <fullName evidence="13">TonB-dependent receptor</fullName>
    </submittedName>
</protein>
<keyword evidence="13" id="KW-0675">Receptor</keyword>
<name>A0ABU5QU94_9BACT</name>
<dbReference type="Pfam" id="PF07715">
    <property type="entry name" value="Plug"/>
    <property type="match status" value="1"/>
</dbReference>
<feature type="signal peptide" evidence="10">
    <location>
        <begin position="1"/>
        <end position="21"/>
    </location>
</feature>
<evidence type="ECO:0000259" key="11">
    <source>
        <dbReference type="Pfam" id="PF00593"/>
    </source>
</evidence>
<evidence type="ECO:0000256" key="7">
    <source>
        <dbReference type="ARBA" id="ARBA00023237"/>
    </source>
</evidence>
<proteinExistence type="inferred from homology"/>
<keyword evidence="14" id="KW-1185">Reference proteome</keyword>
<evidence type="ECO:0000256" key="9">
    <source>
        <dbReference type="RuleBase" id="RU003357"/>
    </source>
</evidence>
<evidence type="ECO:0000256" key="5">
    <source>
        <dbReference type="ARBA" id="ARBA00023077"/>
    </source>
</evidence>
<evidence type="ECO:0000256" key="1">
    <source>
        <dbReference type="ARBA" id="ARBA00004571"/>
    </source>
</evidence>
<accession>A0ABU5QU94</accession>
<keyword evidence="10" id="KW-0732">Signal</keyword>
<dbReference type="PROSITE" id="PS52016">
    <property type="entry name" value="TONB_DEPENDENT_REC_3"/>
    <property type="match status" value="1"/>
</dbReference>
<comment type="similarity">
    <text evidence="8 9">Belongs to the TonB-dependent receptor family.</text>
</comment>
<keyword evidence="4 8" id="KW-0812">Transmembrane</keyword>
<evidence type="ECO:0000256" key="8">
    <source>
        <dbReference type="PROSITE-ProRule" id="PRU01360"/>
    </source>
</evidence>
<dbReference type="PANTHER" id="PTHR47234:SF3">
    <property type="entry name" value="SECRETIN_TONB SHORT N-TERMINAL DOMAIN-CONTAINING PROTEIN"/>
    <property type="match status" value="1"/>
</dbReference>
<evidence type="ECO:0000256" key="6">
    <source>
        <dbReference type="ARBA" id="ARBA00023136"/>
    </source>
</evidence>
<dbReference type="InterPro" id="IPR036942">
    <property type="entry name" value="Beta-barrel_TonB_sf"/>
</dbReference>
<dbReference type="InterPro" id="IPR037066">
    <property type="entry name" value="Plug_dom_sf"/>
</dbReference>
<evidence type="ECO:0000259" key="12">
    <source>
        <dbReference type="Pfam" id="PF07715"/>
    </source>
</evidence>
<gene>
    <name evidence="13" type="ORF">VB264_22985</name>
</gene>
<evidence type="ECO:0000256" key="10">
    <source>
        <dbReference type="SAM" id="SignalP"/>
    </source>
</evidence>
<reference evidence="13 14" key="1">
    <citation type="submission" date="2023-12" db="EMBL/GenBank/DDBJ databases">
        <title>Novel species of the genus Arcicella isolated from rivers.</title>
        <authorList>
            <person name="Lu H."/>
        </authorList>
    </citation>
    <scope>NUCLEOTIDE SEQUENCE [LARGE SCALE GENOMIC DNA]</scope>
    <source>
        <strain evidence="13 14">LMG 21963</strain>
    </source>
</reference>
<evidence type="ECO:0000256" key="2">
    <source>
        <dbReference type="ARBA" id="ARBA00022448"/>
    </source>
</evidence>
<evidence type="ECO:0000256" key="4">
    <source>
        <dbReference type="ARBA" id="ARBA00022692"/>
    </source>
</evidence>
<keyword evidence="2 8" id="KW-0813">Transport</keyword>
<organism evidence="13 14">
    <name type="scientific">Arcicella aquatica</name>
    <dbReference type="NCBI Taxonomy" id="217141"/>
    <lineage>
        <taxon>Bacteria</taxon>
        <taxon>Pseudomonadati</taxon>
        <taxon>Bacteroidota</taxon>
        <taxon>Cytophagia</taxon>
        <taxon>Cytophagales</taxon>
        <taxon>Flectobacillaceae</taxon>
        <taxon>Arcicella</taxon>
    </lineage>
</organism>
<dbReference type="InterPro" id="IPR008969">
    <property type="entry name" value="CarboxyPept-like_regulatory"/>
</dbReference>
<dbReference type="Gene3D" id="2.170.130.10">
    <property type="entry name" value="TonB-dependent receptor, plug domain"/>
    <property type="match status" value="1"/>
</dbReference>
<feature type="domain" description="TonB-dependent receptor plug" evidence="12">
    <location>
        <begin position="119"/>
        <end position="239"/>
    </location>
</feature>
<feature type="chain" id="PRO_5046315874" evidence="10">
    <location>
        <begin position="22"/>
        <end position="901"/>
    </location>
</feature>
<keyword evidence="5 9" id="KW-0798">TonB box</keyword>
<dbReference type="InterPro" id="IPR000531">
    <property type="entry name" value="Beta-barrel_TonB"/>
</dbReference>
<comment type="subcellular location">
    <subcellularLocation>
        <location evidence="1 8">Cell outer membrane</location>
        <topology evidence="1 8">Multi-pass membrane protein</topology>
    </subcellularLocation>
</comment>
<dbReference type="PANTHER" id="PTHR47234">
    <property type="match status" value="1"/>
</dbReference>
<dbReference type="Proteomes" id="UP001304671">
    <property type="component" value="Unassembled WGS sequence"/>
</dbReference>
<sequence length="901" mass="97444">MKKIFLLVILAVLGFKGQIYAQDKTITGKVTDAKDGTALAGASIVMKGSKRGTVATSTGEFTLKVPTSVTTLTVSFIGYITQEVPVGTGVLKVALVASSNQLDEIVISTGSRNSKRTMTDTPLPLDILSAADLKSTGQTSFDKALQYRVPSFNTVNTPVNDATSLLDPYEIRNMGPSRTLILINGKRKNTSALMYIQTSPGRGESGADISAIPQQAIKRVEILRDGASAQYGSDAIAGVMNIILKDKFDYGSATLTMGVTGKGDGKHIGFAVNNGSNFEKGYINYTIDFSRTTLANRPGVVSADAEADASLGFDAPLAQVKSFLAIKPDAGNINGQPENTAAKFLVNGGYSVGEKSEFYYTAAYVYKRVNSFANYRTPYWRPTDNGLLTPAGQTYMGYVPTFQGDLNDYTATVGVKSETNGWKTDLSFTTGGNKQLYTVSNSVNRSLGKNSPTYFKPGGYEFSHNVGNIDISKQVSDKLSLSFGSEFRAETFTVFVGDTSSYVGTGADSFPGTTPNNAGSNSRFNFGGYFDVAYDFTDKFLVNGTIRSEHYSDFGDATVYKISSRYKISDQITLRGSYSTGFRAPLLHQIYQQQAQASFVPGQGIQTKGVVNNVSPQAFALGVPKLTPEKSTNFTLGLGLNPTKNLSVTFDYYNIKVKDRIVLGSEISGTPAGNTALDNILTSNGIVAVSFFANALNTTTSGLDFVVSQKNLELGMGKLGINLAGNYTFVNEYTSINNPKVIADAGKSIFDRTQDALLFSSRPKYKVILGFDYLIKGISFNLNNTLFGKTHFHQNGLDANTDTEFTPAVVSDLSVSVPFSSKVTFTFNVNNILNIMPKWDFVDVKTGAKTRYDVNNNVPSAKYYEQYNLITFNGRYSNVTYDGSQFSQLGTIFNASLNVKF</sequence>
<dbReference type="RefSeq" id="WP_323253423.1">
    <property type="nucleotide sequence ID" value="NZ_JAYFUL010000063.1"/>
</dbReference>
<dbReference type="SUPFAM" id="SSF49464">
    <property type="entry name" value="Carboxypeptidase regulatory domain-like"/>
    <property type="match status" value="1"/>
</dbReference>
<dbReference type="EMBL" id="JAYFUL010000063">
    <property type="protein sequence ID" value="MEA5260682.1"/>
    <property type="molecule type" value="Genomic_DNA"/>
</dbReference>
<dbReference type="SUPFAM" id="SSF56935">
    <property type="entry name" value="Porins"/>
    <property type="match status" value="1"/>
</dbReference>